<keyword evidence="1" id="KW-1003">Cell membrane</keyword>
<dbReference type="EMBL" id="CP003364">
    <property type="protein sequence ID" value="AGA26938.1"/>
    <property type="molecule type" value="Genomic_DNA"/>
</dbReference>
<evidence type="ECO:0000313" key="8">
    <source>
        <dbReference type="EMBL" id="AGA26938.1"/>
    </source>
</evidence>
<feature type="transmembrane region" description="Helical" evidence="6">
    <location>
        <begin position="21"/>
        <end position="38"/>
    </location>
</feature>
<dbReference type="InterPro" id="IPR010445">
    <property type="entry name" value="LapA_dom"/>
</dbReference>
<keyword evidence="3 6" id="KW-1133">Transmembrane helix</keyword>
<dbReference type="Pfam" id="PF06305">
    <property type="entry name" value="LapA_dom"/>
    <property type="match status" value="1"/>
</dbReference>
<gene>
    <name evidence="8" type="ordered locus">Sinac_2636</name>
</gene>
<accession>L0DDN9</accession>
<dbReference type="Proteomes" id="UP000010798">
    <property type="component" value="Chromosome"/>
</dbReference>
<organism evidence="8 9">
    <name type="scientific">Singulisphaera acidiphila (strain ATCC BAA-1392 / DSM 18658 / VKM B-2454 / MOB10)</name>
    <dbReference type="NCBI Taxonomy" id="886293"/>
    <lineage>
        <taxon>Bacteria</taxon>
        <taxon>Pseudomonadati</taxon>
        <taxon>Planctomycetota</taxon>
        <taxon>Planctomycetia</taxon>
        <taxon>Isosphaerales</taxon>
        <taxon>Isosphaeraceae</taxon>
        <taxon>Singulisphaera</taxon>
    </lineage>
</organism>
<feature type="transmembrane region" description="Helical" evidence="6">
    <location>
        <begin position="58"/>
        <end position="83"/>
    </location>
</feature>
<feature type="region of interest" description="Disordered" evidence="5">
    <location>
        <begin position="91"/>
        <end position="125"/>
    </location>
</feature>
<evidence type="ECO:0000256" key="2">
    <source>
        <dbReference type="ARBA" id="ARBA00022692"/>
    </source>
</evidence>
<dbReference type="HOGENOM" id="CLU_1991188_0_0_0"/>
<feature type="domain" description="Lipopolysaccharide assembly protein A" evidence="7">
    <location>
        <begin position="39"/>
        <end position="92"/>
    </location>
</feature>
<name>L0DDN9_SINAD</name>
<dbReference type="RefSeq" id="WP_015246090.1">
    <property type="nucleotide sequence ID" value="NC_019892.1"/>
</dbReference>
<dbReference type="AlphaFoldDB" id="L0DDN9"/>
<evidence type="ECO:0000256" key="1">
    <source>
        <dbReference type="ARBA" id="ARBA00022475"/>
    </source>
</evidence>
<protein>
    <submittedName>
        <fullName evidence="8">Uncharacterized integral membrane protein</fullName>
    </submittedName>
</protein>
<evidence type="ECO:0000256" key="5">
    <source>
        <dbReference type="SAM" id="MobiDB-lite"/>
    </source>
</evidence>
<dbReference type="STRING" id="886293.Sinac_2636"/>
<keyword evidence="9" id="KW-1185">Reference proteome</keyword>
<keyword evidence="4 6" id="KW-0472">Membrane</keyword>
<evidence type="ECO:0000256" key="4">
    <source>
        <dbReference type="ARBA" id="ARBA00023136"/>
    </source>
</evidence>
<evidence type="ECO:0000259" key="7">
    <source>
        <dbReference type="Pfam" id="PF06305"/>
    </source>
</evidence>
<keyword evidence="2 6" id="KW-0812">Transmembrane</keyword>
<dbReference type="eggNOG" id="ENOG502ZDTI">
    <property type="taxonomic scope" value="Bacteria"/>
</dbReference>
<proteinExistence type="predicted"/>
<evidence type="ECO:0000256" key="6">
    <source>
        <dbReference type="SAM" id="Phobius"/>
    </source>
</evidence>
<evidence type="ECO:0000313" key="9">
    <source>
        <dbReference type="Proteomes" id="UP000010798"/>
    </source>
</evidence>
<dbReference type="OrthoDB" id="280673at2"/>
<sequence length="125" mass="14157">MAYLYKRRRPSIVRNFWVYRRLIALAMVLGLMLWFIWANNEPVTVAFPFRLGSLSSSLGLVILLSALVGAIVTALTMTLVYTFKRRKSLRLRGEDEGSGSDLPDDRPPADYAAKTTEGFTESHWS</sequence>
<evidence type="ECO:0000256" key="3">
    <source>
        <dbReference type="ARBA" id="ARBA00022989"/>
    </source>
</evidence>
<dbReference type="GO" id="GO:0005886">
    <property type="term" value="C:plasma membrane"/>
    <property type="evidence" value="ECO:0007669"/>
    <property type="project" value="InterPro"/>
</dbReference>
<dbReference type="KEGG" id="saci:Sinac_2636"/>
<reference evidence="8 9" key="1">
    <citation type="submission" date="2012-02" db="EMBL/GenBank/DDBJ databases">
        <title>Complete sequence of chromosome of Singulisphaera acidiphila DSM 18658.</title>
        <authorList>
            <consortium name="US DOE Joint Genome Institute (JGI-PGF)"/>
            <person name="Lucas S."/>
            <person name="Copeland A."/>
            <person name="Lapidus A."/>
            <person name="Glavina del Rio T."/>
            <person name="Dalin E."/>
            <person name="Tice H."/>
            <person name="Bruce D."/>
            <person name="Goodwin L."/>
            <person name="Pitluck S."/>
            <person name="Peters L."/>
            <person name="Ovchinnikova G."/>
            <person name="Chertkov O."/>
            <person name="Kyrpides N."/>
            <person name="Mavromatis K."/>
            <person name="Ivanova N."/>
            <person name="Brettin T."/>
            <person name="Detter J.C."/>
            <person name="Han C."/>
            <person name="Larimer F."/>
            <person name="Land M."/>
            <person name="Hauser L."/>
            <person name="Markowitz V."/>
            <person name="Cheng J.-F."/>
            <person name="Hugenholtz P."/>
            <person name="Woyke T."/>
            <person name="Wu D."/>
            <person name="Tindall B."/>
            <person name="Pomrenke H."/>
            <person name="Brambilla E."/>
            <person name="Klenk H.-P."/>
            <person name="Eisen J.A."/>
        </authorList>
    </citation>
    <scope>NUCLEOTIDE SEQUENCE [LARGE SCALE GENOMIC DNA]</scope>
    <source>
        <strain evidence="9">ATCC BAA-1392 / DSM 18658 / VKM B-2454 / MOB10</strain>
    </source>
</reference>